<dbReference type="PANTHER" id="PTHR31213">
    <property type="entry name" value="OS08G0374000 PROTEIN-RELATED"/>
    <property type="match status" value="1"/>
</dbReference>
<dbReference type="GO" id="GO:0005737">
    <property type="term" value="C:cytoplasm"/>
    <property type="evidence" value="ECO:0007669"/>
    <property type="project" value="TreeGrafter"/>
</dbReference>
<dbReference type="SUPFAM" id="SSF55961">
    <property type="entry name" value="Bet v1-like"/>
    <property type="match status" value="1"/>
</dbReference>
<dbReference type="Pfam" id="PF00407">
    <property type="entry name" value="Bet_v_1"/>
    <property type="match status" value="1"/>
</dbReference>
<evidence type="ECO:0000256" key="1">
    <source>
        <dbReference type="ARBA" id="ARBA00009744"/>
    </source>
</evidence>
<dbReference type="GO" id="GO:0004864">
    <property type="term" value="F:protein phosphatase inhibitor activity"/>
    <property type="evidence" value="ECO:0007669"/>
    <property type="project" value="InterPro"/>
</dbReference>
<dbReference type="GO" id="GO:0009738">
    <property type="term" value="P:abscisic acid-activated signaling pathway"/>
    <property type="evidence" value="ECO:0007669"/>
    <property type="project" value="InterPro"/>
</dbReference>
<organism evidence="5 6">
    <name type="scientific">Trapa natans</name>
    <name type="common">Water chestnut</name>
    <dbReference type="NCBI Taxonomy" id="22666"/>
    <lineage>
        <taxon>Eukaryota</taxon>
        <taxon>Viridiplantae</taxon>
        <taxon>Streptophyta</taxon>
        <taxon>Embryophyta</taxon>
        <taxon>Tracheophyta</taxon>
        <taxon>Spermatophyta</taxon>
        <taxon>Magnoliopsida</taxon>
        <taxon>eudicotyledons</taxon>
        <taxon>Gunneridae</taxon>
        <taxon>Pentapetalae</taxon>
        <taxon>rosids</taxon>
        <taxon>malvids</taxon>
        <taxon>Myrtales</taxon>
        <taxon>Lythraceae</taxon>
        <taxon>Trapa</taxon>
    </lineage>
</organism>
<dbReference type="PANTHER" id="PTHR31213:SF55">
    <property type="entry name" value="STRESS-INDUCED PROTEIN SAM22"/>
    <property type="match status" value="1"/>
</dbReference>
<dbReference type="Gene3D" id="3.30.530.20">
    <property type="match status" value="1"/>
</dbReference>
<evidence type="ECO:0000256" key="3">
    <source>
        <dbReference type="ARBA" id="ARBA00023265"/>
    </source>
</evidence>
<dbReference type="GO" id="GO:0038023">
    <property type="term" value="F:signaling receptor activity"/>
    <property type="evidence" value="ECO:0007669"/>
    <property type="project" value="InterPro"/>
</dbReference>
<dbReference type="GO" id="GO:0010427">
    <property type="term" value="F:abscisic acid binding"/>
    <property type="evidence" value="ECO:0007669"/>
    <property type="project" value="InterPro"/>
</dbReference>
<dbReference type="InterPro" id="IPR024949">
    <property type="entry name" value="Bet_v_I_allergen"/>
</dbReference>
<evidence type="ECO:0000256" key="2">
    <source>
        <dbReference type="ARBA" id="ARBA00022821"/>
    </source>
</evidence>
<comment type="caution">
    <text evidence="5">The sequence shown here is derived from an EMBL/GenBank/DDBJ whole genome shotgun (WGS) entry which is preliminary data.</text>
</comment>
<sequence>MSPNRYKYQRWGLTFLTPQHNLFSSKKAYQLRFAAISSSLLIMGVVVKDMEITSTLPAAKIFKAFVLDSDELFPKVHPHAFKSIELVEGDGCAGSIKKITFAEEHIKHAKHRIDLLDKEKFIYHYTWIEGDALMNVFEKISYEIKFEAHHHGSVCKVTTKFFVIGDVKLDEEKLEAGKEKFIGLFRAIEAHVLAN</sequence>
<dbReference type="AlphaFoldDB" id="A0AAN7R609"/>
<evidence type="ECO:0000259" key="4">
    <source>
        <dbReference type="SMART" id="SM01037"/>
    </source>
</evidence>
<reference evidence="5 6" key="1">
    <citation type="journal article" date="2023" name="Hortic Res">
        <title>Pangenome of water caltrop reveals structural variations and asymmetric subgenome divergence after allopolyploidization.</title>
        <authorList>
            <person name="Zhang X."/>
            <person name="Chen Y."/>
            <person name="Wang L."/>
            <person name="Yuan Y."/>
            <person name="Fang M."/>
            <person name="Shi L."/>
            <person name="Lu R."/>
            <person name="Comes H.P."/>
            <person name="Ma Y."/>
            <person name="Chen Y."/>
            <person name="Huang G."/>
            <person name="Zhou Y."/>
            <person name="Zheng Z."/>
            <person name="Qiu Y."/>
        </authorList>
    </citation>
    <scope>NUCLEOTIDE SEQUENCE [LARGE SCALE GENOMIC DNA]</scope>
    <source>
        <strain evidence="5">F231</strain>
    </source>
</reference>
<dbReference type="Proteomes" id="UP001346149">
    <property type="component" value="Unassembled WGS sequence"/>
</dbReference>
<gene>
    <name evidence="5" type="ORF">SAY86_010946</name>
</gene>
<proteinExistence type="inferred from homology"/>
<protein>
    <recommendedName>
        <fullName evidence="4">Bet v I/Major latex protein domain-containing protein</fullName>
    </recommendedName>
</protein>
<keyword evidence="2" id="KW-0611">Plant defense</keyword>
<name>A0AAN7R609_TRANT</name>
<dbReference type="GO" id="GO:0006952">
    <property type="term" value="P:defense response"/>
    <property type="evidence" value="ECO:0007669"/>
    <property type="project" value="UniProtKB-KW"/>
</dbReference>
<dbReference type="FunFam" id="3.30.530.20:FF:000007">
    <property type="entry name" value="Major pollen allergen Bet v 1-A"/>
    <property type="match status" value="1"/>
</dbReference>
<feature type="domain" description="Bet v I/Major latex protein" evidence="4">
    <location>
        <begin position="41"/>
        <end position="195"/>
    </location>
</feature>
<evidence type="ECO:0000313" key="5">
    <source>
        <dbReference type="EMBL" id="KAK4787113.1"/>
    </source>
</evidence>
<keyword evidence="6" id="KW-1185">Reference proteome</keyword>
<dbReference type="PRINTS" id="PR00634">
    <property type="entry name" value="BETALLERGEN"/>
</dbReference>
<dbReference type="GO" id="GO:0005634">
    <property type="term" value="C:nucleus"/>
    <property type="evidence" value="ECO:0007669"/>
    <property type="project" value="TreeGrafter"/>
</dbReference>
<dbReference type="InterPro" id="IPR023393">
    <property type="entry name" value="START-like_dom_sf"/>
</dbReference>
<dbReference type="EMBL" id="JAXQNO010000012">
    <property type="protein sequence ID" value="KAK4787113.1"/>
    <property type="molecule type" value="Genomic_DNA"/>
</dbReference>
<evidence type="ECO:0000313" key="6">
    <source>
        <dbReference type="Proteomes" id="UP001346149"/>
    </source>
</evidence>
<dbReference type="InterPro" id="IPR050279">
    <property type="entry name" value="Plant_def-hormone_signal"/>
</dbReference>
<comment type="similarity">
    <text evidence="1">Belongs to the BetVI family.</text>
</comment>
<dbReference type="InterPro" id="IPR000916">
    <property type="entry name" value="Bet_v_I/MLP"/>
</dbReference>
<accession>A0AAN7R609</accession>
<keyword evidence="3" id="KW-0568">Pathogenesis-related protein</keyword>
<dbReference type="SMART" id="SM01037">
    <property type="entry name" value="Bet_v_1"/>
    <property type="match status" value="1"/>
</dbReference>
<dbReference type="CDD" id="cd07816">
    <property type="entry name" value="Bet_v1-like"/>
    <property type="match status" value="1"/>
</dbReference>